<dbReference type="SUPFAM" id="SSF53850">
    <property type="entry name" value="Periplasmic binding protein-like II"/>
    <property type="match status" value="1"/>
</dbReference>
<gene>
    <name evidence="2" type="ORF">KL86CLO1_11436</name>
</gene>
<reference evidence="2" key="1">
    <citation type="submission" date="2016-04" db="EMBL/GenBank/DDBJ databases">
        <authorList>
            <person name="Evans L.H."/>
            <person name="Alamgir A."/>
            <person name="Owens N."/>
            <person name="Weber N.D."/>
            <person name="Virtaneva K."/>
            <person name="Barbian K."/>
            <person name="Babar A."/>
            <person name="Rosenke K."/>
        </authorList>
    </citation>
    <scope>NUCLEOTIDE SEQUENCE</scope>
    <source>
        <strain evidence="2">86</strain>
    </source>
</reference>
<accession>A0A212JP21</accession>
<dbReference type="Gene3D" id="3.40.190.10">
    <property type="entry name" value="Periplasmic binding protein-like II"/>
    <property type="match status" value="1"/>
</dbReference>
<dbReference type="PANTHER" id="PTHR43649">
    <property type="entry name" value="ARABINOSE-BINDING PROTEIN-RELATED"/>
    <property type="match status" value="1"/>
</dbReference>
<evidence type="ECO:0000256" key="1">
    <source>
        <dbReference type="SAM" id="SignalP"/>
    </source>
</evidence>
<keyword evidence="2" id="KW-0449">Lipoprotein</keyword>
<dbReference type="InterPro" id="IPR006059">
    <property type="entry name" value="SBP"/>
</dbReference>
<evidence type="ECO:0000313" key="2">
    <source>
        <dbReference type="EMBL" id="SBW01140.1"/>
    </source>
</evidence>
<feature type="signal peptide" evidence="1">
    <location>
        <begin position="1"/>
        <end position="22"/>
    </location>
</feature>
<proteinExistence type="predicted"/>
<dbReference type="PROSITE" id="PS51257">
    <property type="entry name" value="PROKAR_LIPOPROTEIN"/>
    <property type="match status" value="1"/>
</dbReference>
<dbReference type="InterPro" id="IPR050490">
    <property type="entry name" value="Bact_solute-bd_prot1"/>
</dbReference>
<protein>
    <submittedName>
        <fullName evidence="2">Putative lipoprotein</fullName>
    </submittedName>
</protein>
<dbReference type="PANTHER" id="PTHR43649:SF12">
    <property type="entry name" value="DIACETYLCHITOBIOSE BINDING PROTEIN DASA"/>
    <property type="match status" value="1"/>
</dbReference>
<feature type="chain" id="PRO_5038925469" evidence="1">
    <location>
        <begin position="23"/>
        <end position="484"/>
    </location>
</feature>
<sequence>MGKRRRICTAAVCAALLITVLAGCGGQGSLGAGDKEDPITITLWHYYNGAQQKVFNEMVQEFNSTVGAEQGILVEAQSYGTVNDLSSKVLDAVYEKVGAEEVPDVFASYADTAYEINSLGKVADLAQYLTEEEQSAYVTAYLDEGRFEDDGGFKIFPIAKSTEVLTVNKTEWDAFAAATGAGESAFATWEGIAALAGQYYLWTDGLTPGVAEDGKAFFGRDAFANYILVGSEQLGAGLFRVSGGKAELSVDETAMRRLWDCYYIPYINGYFSAFGKFRSDDVRTGDLAACVGATSGATYFPTEVTRADGSTYPIEVAVYPLPNFEGTEPMAVQQGAGMVVSKSTPEREKAAVAFLKWFTQPEQNSRFAMSSGYLPVTNAANQSVAALKEQSGEMSAVLYDTLTIGAEMTGEYRLYAGKAFENGSDARVIVNTSMDEKAKKDRAAVKALMDQGISRTEAVARYDTDENFSSWLNGFRAELKNIIK</sequence>
<dbReference type="EMBL" id="FLUN01000001">
    <property type="protein sequence ID" value="SBW01140.1"/>
    <property type="molecule type" value="Genomic_DNA"/>
</dbReference>
<dbReference type="AlphaFoldDB" id="A0A212JP21"/>
<name>A0A212JP21_9FIRM</name>
<organism evidence="2">
    <name type="scientific">uncultured Eubacteriales bacterium</name>
    <dbReference type="NCBI Taxonomy" id="172733"/>
    <lineage>
        <taxon>Bacteria</taxon>
        <taxon>Bacillati</taxon>
        <taxon>Bacillota</taxon>
        <taxon>Clostridia</taxon>
        <taxon>Eubacteriales</taxon>
        <taxon>environmental samples</taxon>
    </lineage>
</organism>
<dbReference type="Pfam" id="PF13416">
    <property type="entry name" value="SBP_bac_8"/>
    <property type="match status" value="1"/>
</dbReference>
<keyword evidence="1" id="KW-0732">Signal</keyword>